<name>A0A100JR14_STRSC</name>
<feature type="compositionally biased region" description="Basic and acidic residues" evidence="1">
    <location>
        <begin position="1"/>
        <end position="12"/>
    </location>
</feature>
<feature type="region of interest" description="Disordered" evidence="1">
    <location>
        <begin position="1"/>
        <end position="22"/>
    </location>
</feature>
<proteinExistence type="predicted"/>
<dbReference type="Proteomes" id="UP000067448">
    <property type="component" value="Unassembled WGS sequence"/>
</dbReference>
<evidence type="ECO:0008006" key="4">
    <source>
        <dbReference type="Google" id="ProtNLM"/>
    </source>
</evidence>
<reference evidence="3" key="1">
    <citation type="submission" date="2015-11" db="EMBL/GenBank/DDBJ databases">
        <authorList>
            <consortium name="Cross-ministerial Strategic Innovation Promotion Program (SIP) consortium"/>
            <person name="Tomihama T."/>
            <person name="Ikenaga M."/>
            <person name="Sakai M."/>
            <person name="Okubo T."/>
            <person name="Ikeda S."/>
        </authorList>
    </citation>
    <scope>NUCLEOTIDE SEQUENCE [LARGE SCALE GENOMIC DNA]</scope>
    <source>
        <strain evidence="3">S58</strain>
    </source>
</reference>
<dbReference type="EMBL" id="BCMM01000021">
    <property type="protein sequence ID" value="GAQ64109.1"/>
    <property type="molecule type" value="Genomic_DNA"/>
</dbReference>
<evidence type="ECO:0000313" key="3">
    <source>
        <dbReference type="Proteomes" id="UP000067448"/>
    </source>
</evidence>
<reference evidence="3" key="3">
    <citation type="submission" date="2016-02" db="EMBL/GenBank/DDBJ databases">
        <title>Draft genome of pathogenic Streptomyces sp. in Japan.</title>
        <authorList>
            <person name="Tomihama T."/>
            <person name="Ikenaga M."/>
            <person name="Sakai M."/>
            <person name="Okubo T."/>
            <person name="Ikeda S."/>
        </authorList>
    </citation>
    <scope>NUCLEOTIDE SEQUENCE [LARGE SCALE GENOMIC DNA]</scope>
    <source>
        <strain evidence="3">S58</strain>
    </source>
</reference>
<accession>A0A100JR14</accession>
<sequence length="90" mass="10151">MAATTAKEKVPPREVPYPGTPEGELFHYTPEEAAGFLPWSALQLRRKAYAREIPYNDGAKRVSFTGRDIREISEMTAVRPLSETTQRRSA</sequence>
<protein>
    <recommendedName>
        <fullName evidence="4">Helix-turn-helix domain-containing protein</fullName>
    </recommendedName>
</protein>
<reference evidence="2 3" key="2">
    <citation type="journal article" date="2016" name="Genome Announc.">
        <title>Draft Genome Sequences of Streptomyces scabiei S58, Streptomyces turgidiscabies T45, and Streptomyces acidiscabies a10, the Pathogens of Potato Common Scab, Isolated in Japan.</title>
        <authorList>
            <person name="Tomihama T."/>
            <person name="Nishi Y."/>
            <person name="Sakai M."/>
            <person name="Ikenaga M."/>
            <person name="Okubo T."/>
            <person name="Ikeda S."/>
        </authorList>
    </citation>
    <scope>NUCLEOTIDE SEQUENCE [LARGE SCALE GENOMIC DNA]</scope>
    <source>
        <strain evidence="2 3">S58</strain>
    </source>
</reference>
<organism evidence="2 3">
    <name type="scientific">Streptomyces scabiei</name>
    <dbReference type="NCBI Taxonomy" id="1930"/>
    <lineage>
        <taxon>Bacteria</taxon>
        <taxon>Bacillati</taxon>
        <taxon>Actinomycetota</taxon>
        <taxon>Actinomycetes</taxon>
        <taxon>Kitasatosporales</taxon>
        <taxon>Streptomycetaceae</taxon>
        <taxon>Streptomyces</taxon>
    </lineage>
</organism>
<comment type="caution">
    <text evidence="2">The sequence shown here is derived from an EMBL/GenBank/DDBJ whole genome shotgun (WGS) entry which is preliminary data.</text>
</comment>
<evidence type="ECO:0000256" key="1">
    <source>
        <dbReference type="SAM" id="MobiDB-lite"/>
    </source>
</evidence>
<dbReference type="AlphaFoldDB" id="A0A100JR14"/>
<gene>
    <name evidence="2" type="ORF">SsS58_04499</name>
</gene>
<dbReference type="RefSeq" id="WP_234385709.1">
    <property type="nucleotide sequence ID" value="NZ_BCMM01000021.1"/>
</dbReference>
<evidence type="ECO:0000313" key="2">
    <source>
        <dbReference type="EMBL" id="GAQ64109.1"/>
    </source>
</evidence>